<protein>
    <recommendedName>
        <fullName evidence="2">GH29D-like beta-sandwich domain-containing protein</fullName>
    </recommendedName>
</protein>
<dbReference type="GO" id="GO:0000272">
    <property type="term" value="P:polysaccharide catabolic process"/>
    <property type="evidence" value="ECO:0007669"/>
    <property type="project" value="InterPro"/>
</dbReference>
<reference evidence="4" key="1">
    <citation type="submission" date="2017-09" db="EMBL/GenBank/DDBJ databases">
        <title>Depth-based differentiation of microbial function through sediment-hosted aquifers and enrichment of novel symbionts in the deep terrestrial subsurface.</title>
        <authorList>
            <person name="Probst A.J."/>
            <person name="Ladd B."/>
            <person name="Jarett J.K."/>
            <person name="Geller-Mcgrath D.E."/>
            <person name="Sieber C.M.K."/>
            <person name="Emerson J.B."/>
            <person name="Anantharaman K."/>
            <person name="Thomas B.C."/>
            <person name="Malmstrom R."/>
            <person name="Stieglmeier M."/>
            <person name="Klingl A."/>
            <person name="Woyke T."/>
            <person name="Ryan C.M."/>
            <person name="Banfield J.F."/>
        </authorList>
    </citation>
    <scope>NUCLEOTIDE SEQUENCE [LARGE SCALE GENOMIC DNA]</scope>
</reference>
<evidence type="ECO:0000313" key="3">
    <source>
        <dbReference type="EMBL" id="PJC56393.1"/>
    </source>
</evidence>
<proteinExistence type="predicted"/>
<organism evidence="3 4">
    <name type="scientific">Candidatus Kaiserbacteria bacterium CG_4_9_14_0_2_um_filter_41_32</name>
    <dbReference type="NCBI Taxonomy" id="1974601"/>
    <lineage>
        <taxon>Bacteria</taxon>
        <taxon>Candidatus Kaiseribacteriota</taxon>
    </lineage>
</organism>
<evidence type="ECO:0000313" key="4">
    <source>
        <dbReference type="Proteomes" id="UP000230391"/>
    </source>
</evidence>
<sequence length="196" mass="19377">MKKYFLLALAIIIAVPAYASEITGTLTTGVSTGIGGTVVSTPVASPVAGTYSSAQSVTLIATDTTSIHYTIDGVSPTCTTGTVYSGAISVSESETIRAVGCSGTTASAVGTFAYGINITPPGGGGGGGGSSGGIITPPLSGGTPGDITGDNVVDLLDFNAIVVDWGKTGSSLASDLNHDGVVDILDFNILIINWTI</sequence>
<dbReference type="Pfam" id="PF13290">
    <property type="entry name" value="CHB_HEX_C_1"/>
    <property type="match status" value="1"/>
</dbReference>
<dbReference type="InterPro" id="IPR036439">
    <property type="entry name" value="Dockerin_dom_sf"/>
</dbReference>
<feature type="signal peptide" evidence="1">
    <location>
        <begin position="1"/>
        <end position="19"/>
    </location>
</feature>
<dbReference type="AlphaFoldDB" id="A0A2M8FFI4"/>
<keyword evidence="1" id="KW-0732">Signal</keyword>
<accession>A0A2M8FFI4</accession>
<gene>
    <name evidence="3" type="ORF">CO026_00540</name>
</gene>
<feature type="chain" id="PRO_5014676461" description="GH29D-like beta-sandwich domain-containing protein" evidence="1">
    <location>
        <begin position="20"/>
        <end position="196"/>
    </location>
</feature>
<dbReference type="Proteomes" id="UP000230391">
    <property type="component" value="Unassembled WGS sequence"/>
</dbReference>
<dbReference type="SUPFAM" id="SSF63446">
    <property type="entry name" value="Type I dockerin domain"/>
    <property type="match status" value="1"/>
</dbReference>
<name>A0A2M8FFI4_9BACT</name>
<evidence type="ECO:0000259" key="2">
    <source>
        <dbReference type="Pfam" id="PF13290"/>
    </source>
</evidence>
<feature type="domain" description="GH29D-like beta-sandwich" evidence="2">
    <location>
        <begin position="46"/>
        <end position="109"/>
    </location>
</feature>
<dbReference type="Gene3D" id="1.10.1330.10">
    <property type="entry name" value="Dockerin domain"/>
    <property type="match status" value="1"/>
</dbReference>
<evidence type="ECO:0000256" key="1">
    <source>
        <dbReference type="SAM" id="SignalP"/>
    </source>
</evidence>
<dbReference type="EMBL" id="PFRD01000028">
    <property type="protein sequence ID" value="PJC56393.1"/>
    <property type="molecule type" value="Genomic_DNA"/>
</dbReference>
<dbReference type="InterPro" id="IPR059177">
    <property type="entry name" value="GH29D-like_dom"/>
</dbReference>
<comment type="caution">
    <text evidence="3">The sequence shown here is derived from an EMBL/GenBank/DDBJ whole genome shotgun (WGS) entry which is preliminary data.</text>
</comment>